<evidence type="ECO:0000259" key="1">
    <source>
        <dbReference type="Pfam" id="PF00407"/>
    </source>
</evidence>
<dbReference type="Pfam" id="PF00407">
    <property type="entry name" value="Bet_v_1"/>
    <property type="match status" value="1"/>
</dbReference>
<comment type="caution">
    <text evidence="2">The sequence shown here is derived from an EMBL/GenBank/DDBJ whole genome shotgun (WGS) entry which is preliminary data.</text>
</comment>
<evidence type="ECO:0000313" key="2">
    <source>
        <dbReference type="EMBL" id="KAE8705452.1"/>
    </source>
</evidence>
<dbReference type="GO" id="GO:0006952">
    <property type="term" value="P:defense response"/>
    <property type="evidence" value="ECO:0007669"/>
    <property type="project" value="InterPro"/>
</dbReference>
<organism evidence="2 3">
    <name type="scientific">Hibiscus syriacus</name>
    <name type="common">Rose of Sharon</name>
    <dbReference type="NCBI Taxonomy" id="106335"/>
    <lineage>
        <taxon>Eukaryota</taxon>
        <taxon>Viridiplantae</taxon>
        <taxon>Streptophyta</taxon>
        <taxon>Embryophyta</taxon>
        <taxon>Tracheophyta</taxon>
        <taxon>Spermatophyta</taxon>
        <taxon>Magnoliopsida</taxon>
        <taxon>eudicotyledons</taxon>
        <taxon>Gunneridae</taxon>
        <taxon>Pentapetalae</taxon>
        <taxon>rosids</taxon>
        <taxon>malvids</taxon>
        <taxon>Malvales</taxon>
        <taxon>Malvaceae</taxon>
        <taxon>Malvoideae</taxon>
        <taxon>Hibiscus</taxon>
    </lineage>
</organism>
<protein>
    <recommendedName>
        <fullName evidence="1">Bet v I/Major latex protein domain-containing protein</fullName>
    </recommendedName>
</protein>
<gene>
    <name evidence="2" type="ORF">F3Y22_tig00110429pilonHSYRG01282</name>
</gene>
<reference evidence="2" key="1">
    <citation type="submission" date="2019-09" db="EMBL/GenBank/DDBJ databases">
        <title>Draft genome information of white flower Hibiscus syriacus.</title>
        <authorList>
            <person name="Kim Y.-M."/>
        </authorList>
    </citation>
    <scope>NUCLEOTIDE SEQUENCE [LARGE SCALE GENOMIC DNA]</scope>
    <source>
        <strain evidence="2">YM2019G1</strain>
    </source>
</reference>
<dbReference type="AlphaFoldDB" id="A0A6A3ARH8"/>
<proteinExistence type="predicted"/>
<dbReference type="InterPro" id="IPR023393">
    <property type="entry name" value="START-like_dom_sf"/>
</dbReference>
<dbReference type="InterPro" id="IPR000916">
    <property type="entry name" value="Bet_v_I/MLP"/>
</dbReference>
<dbReference type="SUPFAM" id="SSF55961">
    <property type="entry name" value="Bet v1-like"/>
    <property type="match status" value="1"/>
</dbReference>
<keyword evidence="3" id="KW-1185">Reference proteome</keyword>
<dbReference type="Proteomes" id="UP000436088">
    <property type="component" value="Unassembled WGS sequence"/>
</dbReference>
<evidence type="ECO:0000313" key="3">
    <source>
        <dbReference type="Proteomes" id="UP000436088"/>
    </source>
</evidence>
<name>A0A6A3ARH8_HIBSY</name>
<dbReference type="EMBL" id="VEPZ02000982">
    <property type="protein sequence ID" value="KAE8705452.1"/>
    <property type="molecule type" value="Genomic_DNA"/>
</dbReference>
<accession>A0A6A3ARH8</accession>
<dbReference type="Gene3D" id="3.30.530.20">
    <property type="match status" value="1"/>
</dbReference>
<sequence>MPRLRCSIRCSCINHIMSPAPALTMFEHEIYITLSGGKEGSIICWAYFLATPSAKGKGCVVQWVLEYEKLKEDIALPETTLAMLLEVATDMGAHLTKP</sequence>
<feature type="domain" description="Bet v I/Major latex protein" evidence="1">
    <location>
        <begin position="49"/>
        <end position="97"/>
    </location>
</feature>